<sequence length="117" mass="12717">MAGMSRHSGARITDTEHLQQSITDILSTPIGSRVHRRDYGSRLPRLIDRPINPALRSELVAATAEALRRWEPRIKLQRVQIDAAGADGGLQLSLTAAAVGLQAEPIELHGILIEANP</sequence>
<name>A0A524RVZ1_9CHRO</name>
<organism evidence="2 3">
    <name type="scientific">Aphanocapsa feldmannii 277cI</name>
    <dbReference type="NCBI Taxonomy" id="2507554"/>
    <lineage>
        <taxon>Bacteria</taxon>
        <taxon>Bacillati</taxon>
        <taxon>Cyanobacteriota</taxon>
        <taxon>Cyanophyceae</taxon>
        <taxon>Oscillatoriophycideae</taxon>
        <taxon>Chroococcales</taxon>
        <taxon>Microcystaceae</taxon>
        <taxon>Aphanocapsa</taxon>
    </lineage>
</organism>
<gene>
    <name evidence="2" type="ORF">ERJ68_00095</name>
</gene>
<dbReference type="Pfam" id="PF04965">
    <property type="entry name" value="GPW_gp25"/>
    <property type="match status" value="1"/>
</dbReference>
<accession>A0A524RVZ1</accession>
<dbReference type="Proteomes" id="UP000315454">
    <property type="component" value="Unassembled WGS sequence"/>
</dbReference>
<evidence type="ECO:0000313" key="2">
    <source>
        <dbReference type="EMBL" id="TGH28153.1"/>
    </source>
</evidence>
<proteinExistence type="predicted"/>
<protein>
    <submittedName>
        <fullName evidence="2">Phage baseplate protein</fullName>
    </submittedName>
</protein>
<dbReference type="InterPro" id="IPR007048">
    <property type="entry name" value="IraD/Gp25-like"/>
</dbReference>
<dbReference type="SUPFAM" id="SSF160719">
    <property type="entry name" value="gpW/gp25-like"/>
    <property type="match status" value="1"/>
</dbReference>
<dbReference type="AlphaFoldDB" id="A0A524RVZ1"/>
<reference evidence="2 3" key="1">
    <citation type="journal article" date="2019" name="mSystems">
        <title>Life at home and on the roam: Genomic adaptions reflect the dual lifestyle of an intracellular, facultative symbiont.</title>
        <authorList>
            <person name="Burgsdorf I."/>
        </authorList>
    </citation>
    <scope>NUCLEOTIDE SEQUENCE [LARGE SCALE GENOMIC DNA]</scope>
    <source>
        <strain evidence="2">277cI</strain>
    </source>
</reference>
<dbReference type="Gene3D" id="3.10.450.40">
    <property type="match status" value="1"/>
</dbReference>
<evidence type="ECO:0000259" key="1">
    <source>
        <dbReference type="Pfam" id="PF04965"/>
    </source>
</evidence>
<dbReference type="EMBL" id="SRMN01000001">
    <property type="protein sequence ID" value="TGH28153.1"/>
    <property type="molecule type" value="Genomic_DNA"/>
</dbReference>
<feature type="domain" description="IraD/Gp25-like" evidence="1">
    <location>
        <begin position="15"/>
        <end position="94"/>
    </location>
</feature>
<evidence type="ECO:0000313" key="3">
    <source>
        <dbReference type="Proteomes" id="UP000315454"/>
    </source>
</evidence>
<comment type="caution">
    <text evidence="2">The sequence shown here is derived from an EMBL/GenBank/DDBJ whole genome shotgun (WGS) entry which is preliminary data.</text>
</comment>